<name>A0AA87ZNU5_FICCA</name>
<gene>
    <name evidence="1" type="ORF">TIFTF001_042632</name>
</gene>
<protein>
    <recommendedName>
        <fullName evidence="3">Phosphoglycerate mutase</fullName>
    </recommendedName>
</protein>
<dbReference type="Pfam" id="PF00300">
    <property type="entry name" value="His_Phos_1"/>
    <property type="match status" value="1"/>
</dbReference>
<dbReference type="SUPFAM" id="SSF53254">
    <property type="entry name" value="Phosphoglycerate mutase-like"/>
    <property type="match status" value="1"/>
</dbReference>
<dbReference type="PANTHER" id="PTHR16469">
    <property type="entry name" value="UBIQUITIN-ASSOCIATED AND SH3 DOMAIN-CONTAINING BA-RELATED"/>
    <property type="match status" value="1"/>
</dbReference>
<sequence>MENHSQPTPSRNQNVVVLRHGDRLDNVDDKWLGQAARPWDPPLHETGVARAIRTGRTLRTDAGFPIHRILVSPFLRCVQTAVGAISGLSANAETDPETEPSRIKVSIEFGLCEMLNNIAIRPKVAPNNWELGFNVAELEALFPFGSVDYSAEPVYKELPKRPEEVGEARSRYANIFKALADNYRNENLLLVTHGEGVGVAVTEFMKEKTVEAYDSEYCAYVVLERPVFDGEESCPCSGEFKVQTHQGVMLINLSE</sequence>
<dbReference type="SMART" id="SM00855">
    <property type="entry name" value="PGAM"/>
    <property type="match status" value="1"/>
</dbReference>
<dbReference type="Proteomes" id="UP001187192">
    <property type="component" value="Unassembled WGS sequence"/>
</dbReference>
<dbReference type="EMBL" id="BTGU01002396">
    <property type="protein sequence ID" value="GMN37387.1"/>
    <property type="molecule type" value="Genomic_DNA"/>
</dbReference>
<accession>A0AA87ZNU5</accession>
<proteinExistence type="predicted"/>
<dbReference type="AlphaFoldDB" id="A0AA87ZNU5"/>
<evidence type="ECO:0008006" key="3">
    <source>
        <dbReference type="Google" id="ProtNLM"/>
    </source>
</evidence>
<keyword evidence="2" id="KW-1185">Reference proteome</keyword>
<organism evidence="1 2">
    <name type="scientific">Ficus carica</name>
    <name type="common">Common fig</name>
    <dbReference type="NCBI Taxonomy" id="3494"/>
    <lineage>
        <taxon>Eukaryota</taxon>
        <taxon>Viridiplantae</taxon>
        <taxon>Streptophyta</taxon>
        <taxon>Embryophyta</taxon>
        <taxon>Tracheophyta</taxon>
        <taxon>Spermatophyta</taxon>
        <taxon>Magnoliopsida</taxon>
        <taxon>eudicotyledons</taxon>
        <taxon>Gunneridae</taxon>
        <taxon>Pentapetalae</taxon>
        <taxon>rosids</taxon>
        <taxon>fabids</taxon>
        <taxon>Rosales</taxon>
        <taxon>Moraceae</taxon>
        <taxon>Ficeae</taxon>
        <taxon>Ficus</taxon>
    </lineage>
</organism>
<dbReference type="Gene3D" id="3.40.50.1240">
    <property type="entry name" value="Phosphoglycerate mutase-like"/>
    <property type="match status" value="1"/>
</dbReference>
<dbReference type="InterPro" id="IPR029033">
    <property type="entry name" value="His_PPase_superfam"/>
</dbReference>
<dbReference type="InterPro" id="IPR013078">
    <property type="entry name" value="His_Pase_superF_clade-1"/>
</dbReference>
<reference evidence="1" key="1">
    <citation type="submission" date="2023-07" db="EMBL/GenBank/DDBJ databases">
        <title>draft genome sequence of fig (Ficus carica).</title>
        <authorList>
            <person name="Takahashi T."/>
            <person name="Nishimura K."/>
        </authorList>
    </citation>
    <scope>NUCLEOTIDE SEQUENCE</scope>
</reference>
<dbReference type="InterPro" id="IPR012398">
    <property type="entry name" value="PRIB5"/>
</dbReference>
<dbReference type="InterPro" id="IPR051710">
    <property type="entry name" value="Phosphatase_SH3-domain"/>
</dbReference>
<comment type="caution">
    <text evidence="1">The sequence shown here is derived from an EMBL/GenBank/DDBJ whole genome shotgun (WGS) entry which is preliminary data.</text>
</comment>
<dbReference type="CDD" id="cd07067">
    <property type="entry name" value="HP_PGM_like"/>
    <property type="match status" value="1"/>
</dbReference>
<dbReference type="PIRSF" id="PIRSF015897">
    <property type="entry name" value="PRIB5"/>
    <property type="match status" value="1"/>
</dbReference>
<evidence type="ECO:0000313" key="2">
    <source>
        <dbReference type="Proteomes" id="UP001187192"/>
    </source>
</evidence>
<dbReference type="PANTHER" id="PTHR16469:SF27">
    <property type="entry name" value="UBIQUITIN-ASSOCIATED AND SH3 DOMAIN-CONTAINING BA-RELATED"/>
    <property type="match status" value="1"/>
</dbReference>
<evidence type="ECO:0000313" key="1">
    <source>
        <dbReference type="EMBL" id="GMN37387.1"/>
    </source>
</evidence>